<keyword evidence="5" id="KW-1185">Reference proteome</keyword>
<feature type="compositionally biased region" description="Polar residues" evidence="1">
    <location>
        <begin position="134"/>
        <end position="148"/>
    </location>
</feature>
<accession>A0A8H3WNL1</accession>
<evidence type="ECO:0000256" key="1">
    <source>
        <dbReference type="SAM" id="MobiDB-lite"/>
    </source>
</evidence>
<feature type="compositionally biased region" description="Polar residues" evidence="1">
    <location>
        <begin position="163"/>
        <end position="189"/>
    </location>
</feature>
<keyword evidence="2" id="KW-0812">Transmembrane</keyword>
<dbReference type="AlphaFoldDB" id="A0A8H3WNL1"/>
<name>A0A8H3WNL1_9PEZI</name>
<gene>
    <name evidence="4" type="ORF">GQ607_001011</name>
</gene>
<dbReference type="EMBL" id="WOWK01000002">
    <property type="protein sequence ID" value="KAF0331891.1"/>
    <property type="molecule type" value="Genomic_DNA"/>
</dbReference>
<dbReference type="Proteomes" id="UP000434172">
    <property type="component" value="Unassembled WGS sequence"/>
</dbReference>
<feature type="region of interest" description="Disordered" evidence="1">
    <location>
        <begin position="134"/>
        <end position="189"/>
    </location>
</feature>
<evidence type="ECO:0000313" key="4">
    <source>
        <dbReference type="EMBL" id="KAF0331891.1"/>
    </source>
</evidence>
<keyword evidence="2" id="KW-1133">Transmembrane helix</keyword>
<reference evidence="4 5" key="1">
    <citation type="submission" date="2019-12" db="EMBL/GenBank/DDBJ databases">
        <title>A genome sequence resource for the geographically widespread anthracnose pathogen Colletotrichum asianum.</title>
        <authorList>
            <person name="Meng Y."/>
        </authorList>
    </citation>
    <scope>NUCLEOTIDE SEQUENCE [LARGE SCALE GENOMIC DNA]</scope>
    <source>
        <strain evidence="4 5">ICMP 18580</strain>
    </source>
</reference>
<dbReference type="OrthoDB" id="4850292at2759"/>
<keyword evidence="2" id="KW-0472">Membrane</keyword>
<dbReference type="Pfam" id="PF25485">
    <property type="entry name" value="DUF7908"/>
    <property type="match status" value="1"/>
</dbReference>
<feature type="region of interest" description="Disordered" evidence="1">
    <location>
        <begin position="340"/>
        <end position="361"/>
    </location>
</feature>
<evidence type="ECO:0000259" key="3">
    <source>
        <dbReference type="Pfam" id="PF25485"/>
    </source>
</evidence>
<protein>
    <recommendedName>
        <fullName evidence="3">DUF7908 domain-containing protein</fullName>
    </recommendedName>
</protein>
<sequence>MKPQLLVSPLVIPKIIASAIAPQADQDDPSTVCFTYFSTYLEPVLSSVCSNSTTTSSVGAGIEASTNLSDGVSETLSASLGPSPSASPSTILTGISTRLFSTVPSPTLQPPSFPLSSSSSFTVLTFPPSTLLTDTSRATSTGPALSQQPSALGSPSGLLPSSFTSRSNVPASSNPPQFSTTSSNSVPLPSESAATVQPLIFLVVPGPTLVKRSLRRRVLGGFVIENTNENRQDCNNAKPYDLAFGQLSIDGVPVFYAGESYKLLNAGGTPPEDSVTTTFSVSEGVLQFSNTILPVDQASFCQDRTAQVYITFASRPPNCDPVSLVPYTVEQCQNGQIVVPSSSSQDMGSSRLSATSSSLVGSSSSPTHTAVSLNHYIRFDGDAEPALKPFIVVARSQRFAVIFVGAAFLVNIPFAISIFVVVVDNELSYSSVNSIHLGECRKPHLNRDINAVFGSCFQPPFNYFIYFKPQQQLFTPYDEVIHYYPRLFVHHERFLLSKSNNTNLAIITCIEPVDRVQLLHTIKLLRHSDSSANLKSLRDLHIECIAHGKLSVQYEFFACLDILARIKFLARTEFLAHNRFFAWFDFLPDDEFLLEHNGFFAHFEFRTLLKLFKHNESAAHIKFCIRHKFYLVINELNFFIH</sequence>
<proteinExistence type="predicted"/>
<evidence type="ECO:0000256" key="2">
    <source>
        <dbReference type="SAM" id="Phobius"/>
    </source>
</evidence>
<evidence type="ECO:0000313" key="5">
    <source>
        <dbReference type="Proteomes" id="UP000434172"/>
    </source>
</evidence>
<dbReference type="InterPro" id="IPR057230">
    <property type="entry name" value="DUF7908"/>
</dbReference>
<feature type="compositionally biased region" description="Low complexity" evidence="1">
    <location>
        <begin position="349"/>
        <end position="361"/>
    </location>
</feature>
<comment type="caution">
    <text evidence="4">The sequence shown here is derived from an EMBL/GenBank/DDBJ whole genome shotgun (WGS) entry which is preliminary data.</text>
</comment>
<organism evidence="4 5">
    <name type="scientific">Colletotrichum asianum</name>
    <dbReference type="NCBI Taxonomy" id="702518"/>
    <lineage>
        <taxon>Eukaryota</taxon>
        <taxon>Fungi</taxon>
        <taxon>Dikarya</taxon>
        <taxon>Ascomycota</taxon>
        <taxon>Pezizomycotina</taxon>
        <taxon>Sordariomycetes</taxon>
        <taxon>Hypocreomycetidae</taxon>
        <taxon>Glomerellales</taxon>
        <taxon>Glomerellaceae</taxon>
        <taxon>Colletotrichum</taxon>
        <taxon>Colletotrichum gloeosporioides species complex</taxon>
    </lineage>
</organism>
<feature type="transmembrane region" description="Helical" evidence="2">
    <location>
        <begin position="399"/>
        <end position="423"/>
    </location>
</feature>
<feature type="domain" description="DUF7908" evidence="3">
    <location>
        <begin position="208"/>
        <end position="329"/>
    </location>
</feature>
<feature type="compositionally biased region" description="Low complexity" evidence="1">
    <location>
        <begin position="149"/>
        <end position="162"/>
    </location>
</feature>